<accession>A0A927MEB0</accession>
<organism evidence="1 2">
    <name type="scientific">Sporosarcina limicola</name>
    <dbReference type="NCBI Taxonomy" id="34101"/>
    <lineage>
        <taxon>Bacteria</taxon>
        <taxon>Bacillati</taxon>
        <taxon>Bacillota</taxon>
        <taxon>Bacilli</taxon>
        <taxon>Bacillales</taxon>
        <taxon>Caryophanaceae</taxon>
        <taxon>Sporosarcina</taxon>
    </lineage>
</organism>
<dbReference type="RefSeq" id="WP_192596891.1">
    <property type="nucleotide sequence ID" value="NZ_JADBEL010000001.1"/>
</dbReference>
<dbReference type="NCBIfam" id="NF033519">
    <property type="entry name" value="transpos_ISAzo13"/>
    <property type="match status" value="1"/>
</dbReference>
<dbReference type="InterPro" id="IPR036397">
    <property type="entry name" value="RNaseH_sf"/>
</dbReference>
<gene>
    <name evidence="1" type="ORF">H4683_000127</name>
</gene>
<dbReference type="InterPro" id="IPR011518">
    <property type="entry name" value="Transposase_36"/>
</dbReference>
<name>A0A927MEB0_9BACL</name>
<dbReference type="AlphaFoldDB" id="A0A927MEB0"/>
<sequence>MIHAILGKYKDIFIESILKLKGSEKRITLAKIAEAHGIGGQSMVAKLFNVGRDTIGKGQKELQSGFACEDAFCARGRKKTVVLLPNLTTDIIAIVDSQSQTDPDFKTTRLFTRLTVTEIRKQLIEQKGYQCDQLPTNQTLNTIVNDLGYQLKKVMKTKPLKRIDETDVIFLNVDDIKDEHKGKSNVMHISIDTKDRVKIGNFSRGGKNRLCVKANDHDFGTDYVTPFGILDVNTGHVELTFTKTKATADFMVDCIKAYWLKNKNQSHDTLIINADNGPENSSRRTQCMKRIIEFSVTYHVTVILAYYPPYHSKYNPIERVWGCLEQHWNGAILDTHEAVLGYALSMTWKGKNPCVTFTDKVYETGVKVGKKIMAAYEEVIERKLGIEKWYVTIDPVRCKGVFEMEIKV</sequence>
<proteinExistence type="predicted"/>
<evidence type="ECO:0008006" key="3">
    <source>
        <dbReference type="Google" id="ProtNLM"/>
    </source>
</evidence>
<comment type="caution">
    <text evidence="1">The sequence shown here is derived from an EMBL/GenBank/DDBJ whole genome shotgun (WGS) entry which is preliminary data.</text>
</comment>
<protein>
    <recommendedName>
        <fullName evidence="3">Transposase</fullName>
    </recommendedName>
</protein>
<evidence type="ECO:0000313" key="1">
    <source>
        <dbReference type="EMBL" id="MBE1553058.1"/>
    </source>
</evidence>
<dbReference type="Gene3D" id="3.30.420.10">
    <property type="entry name" value="Ribonuclease H-like superfamily/Ribonuclease H"/>
    <property type="match status" value="1"/>
</dbReference>
<evidence type="ECO:0000313" key="2">
    <source>
        <dbReference type="Proteomes" id="UP000658225"/>
    </source>
</evidence>
<reference evidence="1" key="1">
    <citation type="submission" date="2020-10" db="EMBL/GenBank/DDBJ databases">
        <title>Genomic Encyclopedia of Type Strains, Phase IV (KMG-IV): sequencing the most valuable type-strain genomes for metagenomic binning, comparative biology and taxonomic classification.</title>
        <authorList>
            <person name="Goeker M."/>
        </authorList>
    </citation>
    <scope>NUCLEOTIDE SEQUENCE</scope>
    <source>
        <strain evidence="1">DSM 13886</strain>
    </source>
</reference>
<dbReference type="GO" id="GO:0003676">
    <property type="term" value="F:nucleic acid binding"/>
    <property type="evidence" value="ECO:0007669"/>
    <property type="project" value="InterPro"/>
</dbReference>
<dbReference type="EMBL" id="JADBEL010000001">
    <property type="protein sequence ID" value="MBE1553058.1"/>
    <property type="molecule type" value="Genomic_DNA"/>
</dbReference>
<dbReference type="Pfam" id="PF07592">
    <property type="entry name" value="DDE_Tnp_ISAZ013"/>
    <property type="match status" value="1"/>
</dbReference>
<keyword evidence="2" id="KW-1185">Reference proteome</keyword>
<dbReference type="Proteomes" id="UP000658225">
    <property type="component" value="Unassembled WGS sequence"/>
</dbReference>